<name>A0ABP8JRG4_9BACT</name>
<dbReference type="EMBL" id="BAABHB010000001">
    <property type="protein sequence ID" value="GAA4395056.1"/>
    <property type="molecule type" value="Genomic_DNA"/>
</dbReference>
<dbReference type="Gene3D" id="3.90.1340.10">
    <property type="entry name" value="Phage tail collar domain"/>
    <property type="match status" value="1"/>
</dbReference>
<organism evidence="3 4">
    <name type="scientific">Nibrella viscosa</name>
    <dbReference type="NCBI Taxonomy" id="1084524"/>
    <lineage>
        <taxon>Bacteria</taxon>
        <taxon>Pseudomonadati</taxon>
        <taxon>Bacteroidota</taxon>
        <taxon>Cytophagia</taxon>
        <taxon>Cytophagales</taxon>
        <taxon>Spirosomataceae</taxon>
        <taxon>Nibrella</taxon>
    </lineage>
</organism>
<evidence type="ECO:0000313" key="4">
    <source>
        <dbReference type="Proteomes" id="UP001500936"/>
    </source>
</evidence>
<gene>
    <name evidence="3" type="ORF">GCM10023187_01530</name>
</gene>
<feature type="region of interest" description="Disordered" evidence="1">
    <location>
        <begin position="97"/>
        <end position="136"/>
    </location>
</feature>
<comment type="caution">
    <text evidence="3">The sequence shown here is derived from an EMBL/GenBank/DDBJ whole genome shotgun (WGS) entry which is preliminary data.</text>
</comment>
<dbReference type="SUPFAM" id="SSF88874">
    <property type="entry name" value="Receptor-binding domain of short tail fibre protein gp12"/>
    <property type="match status" value="1"/>
</dbReference>
<dbReference type="InterPro" id="IPR037053">
    <property type="entry name" value="Phage_tail_collar_dom_sf"/>
</dbReference>
<dbReference type="InterPro" id="IPR011083">
    <property type="entry name" value="Phage_tail_collar_dom"/>
</dbReference>
<proteinExistence type="predicted"/>
<feature type="domain" description="Phage tail collar" evidence="2">
    <location>
        <begin position="9"/>
        <end position="64"/>
    </location>
</feature>
<sequence length="186" mass="19145">MDAQNPFVGEIGIGGFNFAPRGWAFCNGQLLPISQNTALFSLLGTFYGGDGKSTFALPDLQGAVAIHQGQGPGLSEYFLGQSGGSDTYTLVQSEMPAHTHPGQASGQTASLTQPATTQEGTTNTPEAGVPANSGASLRYAPTANGSMASYTLSTQAAGGGLPFNQLQPYLTLNFLIALQGVFPPRS</sequence>
<dbReference type="RefSeq" id="WP_345262940.1">
    <property type="nucleotide sequence ID" value="NZ_BAABHB010000001.1"/>
</dbReference>
<evidence type="ECO:0000259" key="2">
    <source>
        <dbReference type="Pfam" id="PF07484"/>
    </source>
</evidence>
<evidence type="ECO:0000313" key="3">
    <source>
        <dbReference type="EMBL" id="GAA4395056.1"/>
    </source>
</evidence>
<protein>
    <submittedName>
        <fullName evidence="3">Tail fiber protein</fullName>
    </submittedName>
</protein>
<dbReference type="Pfam" id="PF07484">
    <property type="entry name" value="Collar"/>
    <property type="match status" value="1"/>
</dbReference>
<accession>A0ABP8JRG4</accession>
<keyword evidence="4" id="KW-1185">Reference proteome</keyword>
<reference evidence="4" key="1">
    <citation type="journal article" date="2019" name="Int. J. Syst. Evol. Microbiol.">
        <title>The Global Catalogue of Microorganisms (GCM) 10K type strain sequencing project: providing services to taxonomists for standard genome sequencing and annotation.</title>
        <authorList>
            <consortium name="The Broad Institute Genomics Platform"/>
            <consortium name="The Broad Institute Genome Sequencing Center for Infectious Disease"/>
            <person name="Wu L."/>
            <person name="Ma J."/>
        </authorList>
    </citation>
    <scope>NUCLEOTIDE SEQUENCE [LARGE SCALE GENOMIC DNA]</scope>
    <source>
        <strain evidence="4">JCM 17925</strain>
    </source>
</reference>
<evidence type="ECO:0000256" key="1">
    <source>
        <dbReference type="SAM" id="MobiDB-lite"/>
    </source>
</evidence>
<feature type="compositionally biased region" description="Polar residues" evidence="1">
    <location>
        <begin position="102"/>
        <end position="125"/>
    </location>
</feature>
<dbReference type="Proteomes" id="UP001500936">
    <property type="component" value="Unassembled WGS sequence"/>
</dbReference>